<evidence type="ECO:0000256" key="10">
    <source>
        <dbReference type="ARBA" id="ARBA00023175"/>
    </source>
</evidence>
<keyword evidence="7" id="KW-0243">Dynein</keyword>
<keyword evidence="4" id="KW-0493">Microtubule</keyword>
<dbReference type="GO" id="GO:0051959">
    <property type="term" value="F:dynein light intermediate chain binding"/>
    <property type="evidence" value="ECO:0007669"/>
    <property type="project" value="InterPro"/>
</dbReference>
<dbReference type="GO" id="GO:0005874">
    <property type="term" value="C:microtubule"/>
    <property type="evidence" value="ECO:0007669"/>
    <property type="project" value="UniProtKB-KW"/>
</dbReference>
<keyword evidence="5" id="KW-0547">Nucleotide-binding</keyword>
<keyword evidence="9" id="KW-0969">Cilium</keyword>
<sequence>CPNQIEAPIPITEGMDPLTMVTDDADVAAWQNEGLPADRMSTENAMILTSCERWPLMVDPQLQGIKWIKTKYGENLRSNLTKQQNGFKITLKTLEDNLLSRLSSASGNFLGDIALVENLETTKRTAAEIEEKVKEAKVTETKINEAREHYRPAASRASLLYFIMNDLNKIHPMYQFSLKAFSVVFQKAVRKAPPGESLKERVANLIDSITFSVFQYTTRGLFECDKLTYMAQVAFLILLMSKEINQVELDFLLRYPAQQGVSSPVDFLSNQSWGGVKALSSMEEFRNLDRDIEGSAKRWKKFVESECPEKEKFPQEWKNKTALQRLCMMRVIRPDRVTYAVRDFVEEKLGTKYVVGRALDFSASFEESGPATPMFFILSPGVDPLKDVEKHGKTLGYTFDNRNFHNVSLGQGQEVVAEQALDLAANEGHWVILQNIHLVAKWLSTLEKKLEQHSEGSHQEFHVFISAEPAPSPDGHIIPQGILENSIKITNEPPTGMHANLHKALDNFSQSGISPPLGKQERDPSMIEDSLILRDIAEWKGIFANIYCTCTNILHVIPLQLKAYIDDVLPPESPYLYGLHPNAEIGFLTQTAEKLFRTVLEMQPRDSSGSEGGGATREEKVKAVLDEVLEKLPDEFNISELMAKVEERTPYIVVAFQECERMNSLTQEIRRSLKELDLGLKGELTMTSEMESLQNAIFLDQVPEAWNKRAYPSISGLAGWYTDLLNRIKELENWTGDFALPSAVWLAGFFNPQSFLTAIMQSMARKNEWPLDKMALQCDVTKKNREDFSSPPREGAYIHGLFMEGARWDTQTGIITDARLKELTPSMPVIFIKAIPVDKQDTRSVYPCPVYKTRQRGPTYVWTFNLKTKESASKWVLAGVALLLQI</sequence>
<dbReference type="InterPro" id="IPR041228">
    <property type="entry name" value="Dynein_C"/>
</dbReference>
<evidence type="ECO:0000256" key="11">
    <source>
        <dbReference type="ARBA" id="ARBA00023212"/>
    </source>
</evidence>
<feature type="domain" description="Dynein heavy chain region D6 P-loop" evidence="14">
    <location>
        <begin position="370"/>
        <end position="490"/>
    </location>
</feature>
<evidence type="ECO:0000256" key="2">
    <source>
        <dbReference type="ARBA" id="ARBA00008887"/>
    </source>
</evidence>
<evidence type="ECO:0000259" key="15">
    <source>
        <dbReference type="Pfam" id="PF12781"/>
    </source>
</evidence>
<dbReference type="InterPro" id="IPR027417">
    <property type="entry name" value="P-loop_NTPase"/>
</dbReference>
<reference evidence="17" key="3">
    <citation type="submission" date="2025-09" db="UniProtKB">
        <authorList>
            <consortium name="Ensembl"/>
        </authorList>
    </citation>
    <scope>IDENTIFICATION</scope>
</reference>
<dbReference type="eggNOG" id="KOG3595">
    <property type="taxonomic scope" value="Eukaryota"/>
</dbReference>
<dbReference type="HOGENOM" id="CLU_000038_1_0_1"/>
<dbReference type="EMBL" id="AFYH01167223">
    <property type="status" value="NOT_ANNOTATED_CDS"/>
    <property type="molecule type" value="Genomic_DNA"/>
</dbReference>
<dbReference type="EMBL" id="AFYH01167216">
    <property type="status" value="NOT_ANNOTATED_CDS"/>
    <property type="molecule type" value="Genomic_DNA"/>
</dbReference>
<dbReference type="InterPro" id="IPR043160">
    <property type="entry name" value="Dynein_C_barrel"/>
</dbReference>
<keyword evidence="18" id="KW-1185">Reference proteome</keyword>
<dbReference type="InterPro" id="IPR035706">
    <property type="entry name" value="AAA_9"/>
</dbReference>
<dbReference type="FunFam" id="3.40.50.300:FF:000411">
    <property type="entry name" value="dynein heavy chain 17, axonemal"/>
    <property type="match status" value="1"/>
</dbReference>
<dbReference type="GO" id="GO:0007018">
    <property type="term" value="P:microtubule-based movement"/>
    <property type="evidence" value="ECO:0007669"/>
    <property type="project" value="InterPro"/>
</dbReference>
<dbReference type="EMBL" id="AFYH01167222">
    <property type="status" value="NOT_ANNOTATED_CDS"/>
    <property type="molecule type" value="Genomic_DNA"/>
</dbReference>
<dbReference type="Gene3D" id="1.10.8.1220">
    <property type="match status" value="1"/>
</dbReference>
<evidence type="ECO:0000259" key="16">
    <source>
        <dbReference type="Pfam" id="PF18199"/>
    </source>
</evidence>
<dbReference type="EMBL" id="AFYH01167219">
    <property type="status" value="NOT_ANNOTATED_CDS"/>
    <property type="molecule type" value="Genomic_DNA"/>
</dbReference>
<dbReference type="FunFam" id="1.20.1270.280:FF:000003">
    <property type="entry name" value="Dynein axonemal heavy chain 17"/>
    <property type="match status" value="1"/>
</dbReference>
<dbReference type="InterPro" id="IPR004273">
    <property type="entry name" value="Dynein_heavy_D6_P-loop"/>
</dbReference>
<dbReference type="GO" id="GO:0005930">
    <property type="term" value="C:axoneme"/>
    <property type="evidence" value="ECO:0007669"/>
    <property type="project" value="UniProtKB-SubCell"/>
</dbReference>
<name>H3AJ05_LATCH</name>
<dbReference type="Gene3D" id="1.20.920.20">
    <property type="match status" value="1"/>
</dbReference>
<evidence type="ECO:0000256" key="7">
    <source>
        <dbReference type="ARBA" id="ARBA00023017"/>
    </source>
</evidence>
<evidence type="ECO:0000256" key="12">
    <source>
        <dbReference type="ARBA" id="ARBA00023273"/>
    </source>
</evidence>
<evidence type="ECO:0000256" key="1">
    <source>
        <dbReference type="ARBA" id="ARBA00004430"/>
    </source>
</evidence>
<evidence type="ECO:0000256" key="8">
    <source>
        <dbReference type="ARBA" id="ARBA00023054"/>
    </source>
</evidence>
<accession>H3AJ05</accession>
<comment type="similarity">
    <text evidence="2">Belongs to the dynein heavy chain family.</text>
</comment>
<keyword evidence="6" id="KW-0067">ATP-binding</keyword>
<evidence type="ECO:0000313" key="18">
    <source>
        <dbReference type="Proteomes" id="UP000008672"/>
    </source>
</evidence>
<dbReference type="Pfam" id="PF03028">
    <property type="entry name" value="Dynein_heavy"/>
    <property type="match status" value="1"/>
</dbReference>
<dbReference type="InParanoid" id="H3AJ05"/>
<dbReference type="GO" id="GO:0005524">
    <property type="term" value="F:ATP binding"/>
    <property type="evidence" value="ECO:0007669"/>
    <property type="project" value="UniProtKB-KW"/>
</dbReference>
<dbReference type="GO" id="GO:0008569">
    <property type="term" value="F:minus-end-directed microtubule motor activity"/>
    <property type="evidence" value="ECO:0007669"/>
    <property type="project" value="InterPro"/>
</dbReference>
<dbReference type="EMBL" id="AFYH01167220">
    <property type="status" value="NOT_ANNOTATED_CDS"/>
    <property type="molecule type" value="Genomic_DNA"/>
</dbReference>
<dbReference type="EMBL" id="AFYH01167218">
    <property type="status" value="NOT_ANNOTATED_CDS"/>
    <property type="molecule type" value="Genomic_DNA"/>
</dbReference>
<keyword evidence="11" id="KW-0206">Cytoskeleton</keyword>
<dbReference type="STRING" id="7897.ENSLACP00000009626"/>
<dbReference type="EMBL" id="AFYH01167214">
    <property type="status" value="NOT_ANNOTATED_CDS"/>
    <property type="molecule type" value="Genomic_DNA"/>
</dbReference>
<dbReference type="Gene3D" id="3.40.50.300">
    <property type="entry name" value="P-loop containing nucleotide triphosphate hydrolases"/>
    <property type="match status" value="1"/>
</dbReference>
<evidence type="ECO:0000256" key="5">
    <source>
        <dbReference type="ARBA" id="ARBA00022741"/>
    </source>
</evidence>
<feature type="domain" description="Dynein heavy chain ATP-binding dynein motor region" evidence="15">
    <location>
        <begin position="29"/>
        <end position="76"/>
    </location>
</feature>
<evidence type="ECO:0000259" key="14">
    <source>
        <dbReference type="Pfam" id="PF03028"/>
    </source>
</evidence>
<dbReference type="PANTHER" id="PTHR46961:SF16">
    <property type="entry name" value="DYNEIN AXONEMAL HEAVY CHAIN 17-RELATED"/>
    <property type="match status" value="1"/>
</dbReference>
<dbReference type="Proteomes" id="UP000008672">
    <property type="component" value="Unassembled WGS sequence"/>
</dbReference>
<evidence type="ECO:0000256" key="4">
    <source>
        <dbReference type="ARBA" id="ARBA00022701"/>
    </source>
</evidence>
<comment type="subcellular location">
    <subcellularLocation>
        <location evidence="1">Cytoplasm</location>
        <location evidence="1">Cytoskeleton</location>
        <location evidence="1">Cilium axoneme</location>
    </subcellularLocation>
</comment>
<dbReference type="EMBL" id="AFYH01167215">
    <property type="status" value="NOT_ANNOTATED_CDS"/>
    <property type="molecule type" value="Genomic_DNA"/>
</dbReference>
<dbReference type="EMBL" id="AFYH01167221">
    <property type="status" value="NOT_ANNOTATED_CDS"/>
    <property type="molecule type" value="Genomic_DNA"/>
</dbReference>
<dbReference type="PANTHER" id="PTHR46961">
    <property type="entry name" value="DYNEIN HEAVY CHAIN 1, AXONEMAL-LIKE PROTEIN"/>
    <property type="match status" value="1"/>
</dbReference>
<dbReference type="FunFam" id="3.10.490.20:FF:000002">
    <property type="entry name" value="Dynein axonemal heavy chain 17"/>
    <property type="match status" value="1"/>
</dbReference>
<dbReference type="FunFam" id="1.10.8.1220:FF:000001">
    <property type="entry name" value="Dynein axonemal heavy chain 5"/>
    <property type="match status" value="1"/>
</dbReference>
<protein>
    <recommendedName>
        <fullName evidence="19">Dynein axonemal heavy chain 9</fullName>
    </recommendedName>
</protein>
<keyword evidence="3" id="KW-0963">Cytoplasm</keyword>
<keyword evidence="12" id="KW-0966">Cell projection</keyword>
<organism evidence="17 18">
    <name type="scientific">Latimeria chalumnae</name>
    <name type="common">Coelacanth</name>
    <dbReference type="NCBI Taxonomy" id="7897"/>
    <lineage>
        <taxon>Eukaryota</taxon>
        <taxon>Metazoa</taxon>
        <taxon>Chordata</taxon>
        <taxon>Craniata</taxon>
        <taxon>Vertebrata</taxon>
        <taxon>Euteleostomi</taxon>
        <taxon>Coelacanthiformes</taxon>
        <taxon>Coelacanthidae</taxon>
        <taxon>Latimeria</taxon>
    </lineage>
</organism>
<dbReference type="Pfam" id="PF18199">
    <property type="entry name" value="Dynein_C"/>
    <property type="match status" value="1"/>
</dbReference>
<evidence type="ECO:0000256" key="3">
    <source>
        <dbReference type="ARBA" id="ARBA00022490"/>
    </source>
</evidence>
<keyword evidence="8 13" id="KW-0175">Coiled coil</keyword>
<dbReference type="Gene3D" id="1.20.1270.280">
    <property type="match status" value="1"/>
</dbReference>
<feature type="domain" description="Dynein heavy chain C-terminal" evidence="16">
    <location>
        <begin position="589"/>
        <end position="884"/>
    </location>
</feature>
<evidence type="ECO:0000256" key="6">
    <source>
        <dbReference type="ARBA" id="ARBA00022840"/>
    </source>
</evidence>
<dbReference type="Gene3D" id="3.10.490.20">
    <property type="match status" value="1"/>
</dbReference>
<dbReference type="Ensembl" id="ENSLACT00000009700.1">
    <property type="protein sequence ID" value="ENSLACP00000009626.1"/>
    <property type="gene ID" value="ENSLACG00000008489.1"/>
</dbReference>
<keyword evidence="10" id="KW-0505">Motor protein</keyword>
<dbReference type="GeneTree" id="ENSGT00940000154076"/>
<proteinExistence type="inferred from homology"/>
<dbReference type="EMBL" id="AFYH01167217">
    <property type="status" value="NOT_ANNOTATED_CDS"/>
    <property type="molecule type" value="Genomic_DNA"/>
</dbReference>
<reference evidence="17" key="2">
    <citation type="submission" date="2025-08" db="UniProtKB">
        <authorList>
            <consortium name="Ensembl"/>
        </authorList>
    </citation>
    <scope>IDENTIFICATION</scope>
</reference>
<dbReference type="GO" id="GO:0045505">
    <property type="term" value="F:dynein intermediate chain binding"/>
    <property type="evidence" value="ECO:0007669"/>
    <property type="project" value="InterPro"/>
</dbReference>
<dbReference type="Pfam" id="PF12781">
    <property type="entry name" value="AAA_9"/>
    <property type="match status" value="1"/>
</dbReference>
<feature type="coiled-coil region" evidence="13">
    <location>
        <begin position="119"/>
        <end position="149"/>
    </location>
</feature>
<reference evidence="18" key="1">
    <citation type="submission" date="2011-08" db="EMBL/GenBank/DDBJ databases">
        <title>The draft genome of Latimeria chalumnae.</title>
        <authorList>
            <person name="Di Palma F."/>
            <person name="Alfoldi J."/>
            <person name="Johnson J."/>
            <person name="Berlin A."/>
            <person name="Gnerre S."/>
            <person name="Jaffe D."/>
            <person name="MacCallum I."/>
            <person name="Young S."/>
            <person name="Walker B.J."/>
            <person name="Lander E."/>
            <person name="Lindblad-Toh K."/>
        </authorList>
    </citation>
    <scope>NUCLEOTIDE SEQUENCE [LARGE SCALE GENOMIC DNA]</scope>
    <source>
        <strain evidence="18">Wild caught</strain>
    </source>
</reference>
<evidence type="ECO:0000256" key="9">
    <source>
        <dbReference type="ARBA" id="ARBA00023069"/>
    </source>
</evidence>
<dbReference type="AlphaFoldDB" id="H3AJ05"/>
<dbReference type="InterPro" id="IPR026983">
    <property type="entry name" value="DHC"/>
</dbReference>
<evidence type="ECO:0000313" key="17">
    <source>
        <dbReference type="Ensembl" id="ENSLACP00000009626.1"/>
    </source>
</evidence>
<dbReference type="GO" id="GO:0030286">
    <property type="term" value="C:dynein complex"/>
    <property type="evidence" value="ECO:0007669"/>
    <property type="project" value="UniProtKB-KW"/>
</dbReference>
<evidence type="ECO:0000256" key="13">
    <source>
        <dbReference type="SAM" id="Coils"/>
    </source>
</evidence>
<evidence type="ECO:0008006" key="19">
    <source>
        <dbReference type="Google" id="ProtNLM"/>
    </source>
</evidence>